<reference evidence="1" key="1">
    <citation type="submission" date="2022-03" db="EMBL/GenBank/DDBJ databases">
        <authorList>
            <person name="Martin H S."/>
        </authorList>
    </citation>
    <scope>NUCLEOTIDE SEQUENCE</scope>
</reference>
<keyword evidence="2" id="KW-1185">Reference proteome</keyword>
<accession>A0ABN8I8P2</accession>
<name>A0ABN8I8P2_9NEOP</name>
<sequence>MLRSVKRGMRISRNPRYNTPSFEVVPVARGNGTRSFHAYAATEALRVARSICCKHAGGFGIFVEKHNFVLRHLGKVPGGGTVEIIDGSGLAGRQCANGELGRSHLTLALPNWRRFFVINWVKPTSIAMLTNVGCSLFPLLK</sequence>
<dbReference type="Proteomes" id="UP000837857">
    <property type="component" value="Chromosome 2"/>
</dbReference>
<gene>
    <name evidence="1" type="ORF">IPOD504_LOCUS7496</name>
</gene>
<organism evidence="1 2">
    <name type="scientific">Iphiclides podalirius</name>
    <name type="common">scarce swallowtail</name>
    <dbReference type="NCBI Taxonomy" id="110791"/>
    <lineage>
        <taxon>Eukaryota</taxon>
        <taxon>Metazoa</taxon>
        <taxon>Ecdysozoa</taxon>
        <taxon>Arthropoda</taxon>
        <taxon>Hexapoda</taxon>
        <taxon>Insecta</taxon>
        <taxon>Pterygota</taxon>
        <taxon>Neoptera</taxon>
        <taxon>Endopterygota</taxon>
        <taxon>Lepidoptera</taxon>
        <taxon>Glossata</taxon>
        <taxon>Ditrysia</taxon>
        <taxon>Papilionoidea</taxon>
        <taxon>Papilionidae</taxon>
        <taxon>Papilioninae</taxon>
        <taxon>Iphiclides</taxon>
    </lineage>
</organism>
<evidence type="ECO:0000313" key="1">
    <source>
        <dbReference type="EMBL" id="CAH2050494.1"/>
    </source>
</evidence>
<dbReference type="EMBL" id="OW152814">
    <property type="protein sequence ID" value="CAH2050494.1"/>
    <property type="molecule type" value="Genomic_DNA"/>
</dbReference>
<protein>
    <recommendedName>
        <fullName evidence="3">Ribosomal protein L2</fullName>
    </recommendedName>
</protein>
<proteinExistence type="predicted"/>
<feature type="non-terminal residue" evidence="1">
    <location>
        <position position="1"/>
    </location>
</feature>
<evidence type="ECO:0000313" key="2">
    <source>
        <dbReference type="Proteomes" id="UP000837857"/>
    </source>
</evidence>
<evidence type="ECO:0008006" key="3">
    <source>
        <dbReference type="Google" id="ProtNLM"/>
    </source>
</evidence>